<organism evidence="11 12">
    <name type="scientific">Paenibacillus durus</name>
    <name type="common">Paenibacillus azotofixans</name>
    <dbReference type="NCBI Taxonomy" id="44251"/>
    <lineage>
        <taxon>Bacteria</taxon>
        <taxon>Bacillati</taxon>
        <taxon>Bacillota</taxon>
        <taxon>Bacilli</taxon>
        <taxon>Bacillales</taxon>
        <taxon>Paenibacillaceae</taxon>
        <taxon>Paenibacillus</taxon>
    </lineage>
</organism>
<dbReference type="AlphaFoldDB" id="A0A089HLX7"/>
<evidence type="ECO:0000256" key="1">
    <source>
        <dbReference type="ARBA" id="ARBA00022722"/>
    </source>
</evidence>
<dbReference type="STRING" id="44251.PDUR_07015"/>
<dbReference type="NCBIfam" id="TIGR03640">
    <property type="entry name" value="cas1_DVULG"/>
    <property type="match status" value="1"/>
</dbReference>
<keyword evidence="6 10" id="KW-0051">Antiviral defense</keyword>
<dbReference type="InterPro" id="IPR019856">
    <property type="entry name" value="CRISPR-assoc_Cas1_DVULG"/>
</dbReference>
<dbReference type="HAMAP" id="MF_01470">
    <property type="entry name" value="Cas1"/>
    <property type="match status" value="1"/>
</dbReference>
<dbReference type="EC" id="3.1.-.-" evidence="10"/>
<dbReference type="RefSeq" id="WP_042205604.1">
    <property type="nucleotide sequence ID" value="NZ_CP009288.1"/>
</dbReference>
<dbReference type="eggNOG" id="COG1518">
    <property type="taxonomic scope" value="Bacteria"/>
</dbReference>
<dbReference type="InterPro" id="IPR042206">
    <property type="entry name" value="CRISPR-assoc_Cas1_C"/>
</dbReference>
<dbReference type="GO" id="GO:0004520">
    <property type="term" value="F:DNA endonuclease activity"/>
    <property type="evidence" value="ECO:0007669"/>
    <property type="project" value="InterPro"/>
</dbReference>
<evidence type="ECO:0000256" key="10">
    <source>
        <dbReference type="HAMAP-Rule" id="MF_01470"/>
    </source>
</evidence>
<feature type="binding site" evidence="10">
    <location>
        <position position="166"/>
    </location>
    <ligand>
        <name>Mn(2+)</name>
        <dbReference type="ChEBI" id="CHEBI:29035"/>
    </ligand>
</feature>
<protein>
    <recommendedName>
        <fullName evidence="10">CRISPR-associated endonuclease Cas1</fullName>
        <ecNumber evidence="10">3.1.-.-</ecNumber>
    </recommendedName>
</protein>
<keyword evidence="7 10" id="KW-0238">DNA-binding</keyword>
<dbReference type="PANTHER" id="PTHR34353:SF2">
    <property type="entry name" value="CRISPR-ASSOCIATED ENDONUCLEASE CAS1 1"/>
    <property type="match status" value="1"/>
</dbReference>
<evidence type="ECO:0000256" key="7">
    <source>
        <dbReference type="ARBA" id="ARBA00023125"/>
    </source>
</evidence>
<evidence type="ECO:0000256" key="6">
    <source>
        <dbReference type="ARBA" id="ARBA00023118"/>
    </source>
</evidence>
<keyword evidence="5 10" id="KW-0460">Magnesium</keyword>
<keyword evidence="1 10" id="KW-0540">Nuclease</keyword>
<dbReference type="GO" id="GO:0046872">
    <property type="term" value="F:metal ion binding"/>
    <property type="evidence" value="ECO:0007669"/>
    <property type="project" value="UniProtKB-UniRule"/>
</dbReference>
<dbReference type="EMBL" id="CP009288">
    <property type="protein sequence ID" value="AIQ11720.1"/>
    <property type="molecule type" value="Genomic_DNA"/>
</dbReference>
<feature type="binding site" evidence="10">
    <location>
        <position position="234"/>
    </location>
    <ligand>
        <name>Mn(2+)</name>
        <dbReference type="ChEBI" id="CHEBI:29035"/>
    </ligand>
</feature>
<feature type="binding site" evidence="10">
    <location>
        <position position="249"/>
    </location>
    <ligand>
        <name>Mn(2+)</name>
        <dbReference type="ChEBI" id="CHEBI:29035"/>
    </ligand>
</feature>
<evidence type="ECO:0000256" key="8">
    <source>
        <dbReference type="ARBA" id="ARBA00023211"/>
    </source>
</evidence>
<evidence type="ECO:0000313" key="12">
    <source>
        <dbReference type="Proteomes" id="UP000029409"/>
    </source>
</evidence>
<dbReference type="NCBIfam" id="TIGR00287">
    <property type="entry name" value="cas1"/>
    <property type="match status" value="1"/>
</dbReference>
<evidence type="ECO:0000256" key="2">
    <source>
        <dbReference type="ARBA" id="ARBA00022723"/>
    </source>
</evidence>
<comment type="subunit">
    <text evidence="9 10">Homodimer, forms a heterotetramer with a Cas2 homodimer.</text>
</comment>
<dbReference type="CDD" id="cd09721">
    <property type="entry name" value="Cas1_I-C"/>
    <property type="match status" value="1"/>
</dbReference>
<gene>
    <name evidence="10" type="primary">cas1</name>
    <name evidence="11" type="ORF">PDUR_07015</name>
</gene>
<dbReference type="GO" id="GO:0016787">
    <property type="term" value="F:hydrolase activity"/>
    <property type="evidence" value="ECO:0007669"/>
    <property type="project" value="UniProtKB-KW"/>
</dbReference>
<comment type="similarity">
    <text evidence="10">Belongs to the CRISPR-associated endonuclease Cas1 family.</text>
</comment>
<evidence type="ECO:0000256" key="5">
    <source>
        <dbReference type="ARBA" id="ARBA00022842"/>
    </source>
</evidence>
<accession>A0A089HLX7</accession>
<keyword evidence="4 10" id="KW-0378">Hydrolase</keyword>
<evidence type="ECO:0000256" key="3">
    <source>
        <dbReference type="ARBA" id="ARBA00022759"/>
    </source>
</evidence>
<dbReference type="GO" id="GO:0003677">
    <property type="term" value="F:DNA binding"/>
    <property type="evidence" value="ECO:0007669"/>
    <property type="project" value="UniProtKB-KW"/>
</dbReference>
<keyword evidence="12" id="KW-1185">Reference proteome</keyword>
<evidence type="ECO:0000313" key="11">
    <source>
        <dbReference type="EMBL" id="AIQ11720.1"/>
    </source>
</evidence>
<dbReference type="Gene3D" id="1.20.120.920">
    <property type="entry name" value="CRISPR-associated endonuclease Cas1, C-terminal domain"/>
    <property type="match status" value="1"/>
</dbReference>
<evidence type="ECO:0000256" key="9">
    <source>
        <dbReference type="ARBA" id="ARBA00038592"/>
    </source>
</evidence>
<dbReference type="InterPro" id="IPR050646">
    <property type="entry name" value="Cas1"/>
</dbReference>
<dbReference type="InterPro" id="IPR002729">
    <property type="entry name" value="CRISPR-assoc_Cas1"/>
</dbReference>
<dbReference type="KEGG" id="pdu:PDUR_07015"/>
<evidence type="ECO:0000256" key="4">
    <source>
        <dbReference type="ARBA" id="ARBA00022801"/>
    </source>
</evidence>
<dbReference type="GO" id="GO:0051607">
    <property type="term" value="P:defense response to virus"/>
    <property type="evidence" value="ECO:0007669"/>
    <property type="project" value="UniProtKB-UniRule"/>
</dbReference>
<dbReference type="GO" id="GO:0043571">
    <property type="term" value="P:maintenance of CRISPR repeat elements"/>
    <property type="evidence" value="ECO:0007669"/>
    <property type="project" value="UniProtKB-UniRule"/>
</dbReference>
<reference evidence="11 12" key="1">
    <citation type="submission" date="2014-08" db="EMBL/GenBank/DDBJ databases">
        <title>Comparative genomics of the Paenibacillus odorifer group.</title>
        <authorList>
            <person name="den Bakker H.C."/>
            <person name="Tsai Y.-C."/>
            <person name="Martin N."/>
            <person name="Korlach J."/>
            <person name="Wiedmann M."/>
        </authorList>
    </citation>
    <scope>NUCLEOTIDE SEQUENCE [LARGE SCALE GENOMIC DNA]</scope>
    <source>
        <strain evidence="11 12">DSM 1735</strain>
    </source>
</reference>
<dbReference type="Proteomes" id="UP000029409">
    <property type="component" value="Chromosome"/>
</dbReference>
<comment type="cofactor">
    <cofactor evidence="10">
        <name>Mg(2+)</name>
        <dbReference type="ChEBI" id="CHEBI:18420"/>
    </cofactor>
    <cofactor evidence="10">
        <name>Mn(2+)</name>
        <dbReference type="ChEBI" id="CHEBI:29035"/>
    </cofactor>
</comment>
<comment type="function">
    <text evidence="10">CRISPR (clustered regularly interspaced short palindromic repeat), is an adaptive immune system that provides protection against mobile genetic elements (viruses, transposable elements and conjugative plasmids). CRISPR clusters contain spacers, sequences complementary to antecedent mobile elements, and target invading nucleic acids. CRISPR clusters are transcribed and processed into CRISPR RNA (crRNA). Acts as a dsDNA endonuclease. Involved in the integration of spacer DNA into the CRISPR cassette.</text>
</comment>
<proteinExistence type="inferred from homology"/>
<dbReference type="Gene3D" id="3.100.10.20">
    <property type="entry name" value="CRISPR-associated endonuclease Cas1, N-terminal domain"/>
    <property type="match status" value="1"/>
</dbReference>
<name>A0A089HLX7_PAEDU</name>
<sequence>MKKLLNTLFVTTPDTYLSLDGENIVIRREENILGRYPLHNLEAVCTFGYAGVSPALMGSCAERSIGLTFMTRNGRFLARVTGESRGNVVLRKEQYRISDAERRSALVARNFILGKIYNAKWILERATRDYALRLDIPRIKKVSAALSESMNLVHSVEDLDILRGVEGSAAVQYNSVFDDLILQQKEDFFFHGRNKRPPLDNVNALLSFAYTLLSNDVRSALESVGLDAYVGFLHRDRPGRASLALDMMEELRGVYADRFVLSLINKKLINSKGFYRKENGAVIMDDDTRKQVIKGWQERKQEKIIHPYLNEKISWGLVPYSQALLLARYIRGDLDEYPPFLWK</sequence>
<dbReference type="Pfam" id="PF01867">
    <property type="entry name" value="Cas_Cas1"/>
    <property type="match status" value="1"/>
</dbReference>
<keyword evidence="8 10" id="KW-0464">Manganese</keyword>
<keyword evidence="3 10" id="KW-0255">Endonuclease</keyword>
<dbReference type="PANTHER" id="PTHR34353">
    <property type="entry name" value="CRISPR-ASSOCIATED ENDONUCLEASE CAS1 1"/>
    <property type="match status" value="1"/>
</dbReference>
<dbReference type="InterPro" id="IPR042211">
    <property type="entry name" value="CRISPR-assoc_Cas1_N"/>
</dbReference>
<dbReference type="OrthoDB" id="9803119at2"/>
<keyword evidence="2 10" id="KW-0479">Metal-binding</keyword>